<evidence type="ECO:0000313" key="3">
    <source>
        <dbReference type="Proteomes" id="UP001355207"/>
    </source>
</evidence>
<keyword evidence="1" id="KW-0732">Signal</keyword>
<dbReference type="RefSeq" id="XP_066079341.1">
    <property type="nucleotide sequence ID" value="XM_066223244.1"/>
</dbReference>
<evidence type="ECO:0000313" key="2">
    <source>
        <dbReference type="EMBL" id="WWC92579.1"/>
    </source>
</evidence>
<dbReference type="AlphaFoldDB" id="A0AAX4K5A6"/>
<evidence type="ECO:0000256" key="1">
    <source>
        <dbReference type="SAM" id="SignalP"/>
    </source>
</evidence>
<reference evidence="2 3" key="1">
    <citation type="submission" date="2024-01" db="EMBL/GenBank/DDBJ databases">
        <title>Comparative genomics of Cryptococcus and Kwoniella reveals pathogenesis evolution and contrasting modes of karyotype evolution via chromosome fusion or intercentromeric recombination.</title>
        <authorList>
            <person name="Coelho M.A."/>
            <person name="David-Palma M."/>
            <person name="Shea T."/>
            <person name="Bowers K."/>
            <person name="McGinley-Smith S."/>
            <person name="Mohammad A.W."/>
            <person name="Gnirke A."/>
            <person name="Yurkov A.M."/>
            <person name="Nowrousian M."/>
            <person name="Sun S."/>
            <person name="Cuomo C.A."/>
            <person name="Heitman J."/>
        </authorList>
    </citation>
    <scope>NUCLEOTIDE SEQUENCE [LARGE SCALE GENOMIC DNA]</scope>
    <source>
        <strain evidence="2 3">CBS 6074</strain>
    </source>
</reference>
<sequence>MHHVKDILVFLFFHLICILQVFADNYANFFTDSECSVDGSIGFNLNNPGCFALPTMGSVYIPNNGIPWTAYYCLVMTYGSGECHCQNDGYEFQADGFCHVLDGKAQSYRFISGGCDENNC</sequence>
<name>A0AAX4K5A6_9TREE</name>
<dbReference type="Proteomes" id="UP001355207">
    <property type="component" value="Chromosome 10"/>
</dbReference>
<feature type="signal peptide" evidence="1">
    <location>
        <begin position="1"/>
        <end position="23"/>
    </location>
</feature>
<evidence type="ECO:0008006" key="4">
    <source>
        <dbReference type="Google" id="ProtNLM"/>
    </source>
</evidence>
<dbReference type="GeneID" id="91098206"/>
<feature type="chain" id="PRO_5043388271" description="Secreted protein" evidence="1">
    <location>
        <begin position="24"/>
        <end position="120"/>
    </location>
</feature>
<gene>
    <name evidence="2" type="ORF">L201_007538</name>
</gene>
<keyword evidence="3" id="KW-1185">Reference proteome</keyword>
<protein>
    <recommendedName>
        <fullName evidence="4">Secreted protein</fullName>
    </recommendedName>
</protein>
<dbReference type="EMBL" id="CP144107">
    <property type="protein sequence ID" value="WWC92579.1"/>
    <property type="molecule type" value="Genomic_DNA"/>
</dbReference>
<organism evidence="2 3">
    <name type="scientific">Kwoniella dendrophila CBS 6074</name>
    <dbReference type="NCBI Taxonomy" id="1295534"/>
    <lineage>
        <taxon>Eukaryota</taxon>
        <taxon>Fungi</taxon>
        <taxon>Dikarya</taxon>
        <taxon>Basidiomycota</taxon>
        <taxon>Agaricomycotina</taxon>
        <taxon>Tremellomycetes</taxon>
        <taxon>Tremellales</taxon>
        <taxon>Cryptococcaceae</taxon>
        <taxon>Kwoniella</taxon>
    </lineage>
</organism>
<accession>A0AAX4K5A6</accession>
<proteinExistence type="predicted"/>